<gene>
    <name evidence="3" type="ORF">C8N24_3050</name>
</gene>
<evidence type="ECO:0000313" key="4">
    <source>
        <dbReference type="Proteomes" id="UP000278962"/>
    </source>
</evidence>
<evidence type="ECO:0000313" key="3">
    <source>
        <dbReference type="EMBL" id="RKQ93190.1"/>
    </source>
</evidence>
<dbReference type="PROSITE" id="PS51832">
    <property type="entry name" value="HD_GYP"/>
    <property type="match status" value="1"/>
</dbReference>
<keyword evidence="4" id="KW-1185">Reference proteome</keyword>
<dbReference type="InterPro" id="IPR037522">
    <property type="entry name" value="HD_GYP_dom"/>
</dbReference>
<feature type="transmembrane region" description="Helical" evidence="1">
    <location>
        <begin position="124"/>
        <end position="148"/>
    </location>
</feature>
<reference evidence="3 4" key="1">
    <citation type="submission" date="2018-10" db="EMBL/GenBank/DDBJ databases">
        <title>Genomic Encyclopedia of Archaeal and Bacterial Type Strains, Phase II (KMG-II): from individual species to whole genera.</title>
        <authorList>
            <person name="Goeker M."/>
        </authorList>
    </citation>
    <scope>NUCLEOTIDE SEQUENCE [LARGE SCALE GENOMIC DNA]</scope>
    <source>
        <strain evidence="3 4">DSM 14954</strain>
    </source>
</reference>
<dbReference type="InterPro" id="IPR006675">
    <property type="entry name" value="HDIG_dom"/>
</dbReference>
<feature type="domain" description="HD-GYP" evidence="2">
    <location>
        <begin position="249"/>
        <end position="445"/>
    </location>
</feature>
<protein>
    <submittedName>
        <fullName evidence="3">Putative nucleotidyltransferase with HDIG domain</fullName>
    </submittedName>
</protein>
<accession>A0A660LGY5</accession>
<evidence type="ECO:0000256" key="1">
    <source>
        <dbReference type="SAM" id="Phobius"/>
    </source>
</evidence>
<dbReference type="CDD" id="cd00077">
    <property type="entry name" value="HDc"/>
    <property type="match status" value="1"/>
</dbReference>
<dbReference type="EMBL" id="RBIL01000001">
    <property type="protein sequence ID" value="RKQ93190.1"/>
    <property type="molecule type" value="Genomic_DNA"/>
</dbReference>
<feature type="transmembrane region" description="Helical" evidence="1">
    <location>
        <begin position="35"/>
        <end position="68"/>
    </location>
</feature>
<dbReference type="SUPFAM" id="SSF109604">
    <property type="entry name" value="HD-domain/PDEase-like"/>
    <property type="match status" value="1"/>
</dbReference>
<keyword evidence="3" id="KW-0808">Transferase</keyword>
<sequence length="449" mass="47563">MGLDPNLAEQERILDELRLREGGLARREARVERVFGGAFAALALALAASGDLTGVSVLAVAGAVLAFVVAARVEFDISGGFAVPTQLAFVPLLFVAPATHVPLLVGVAWVLVRVPDLMRGRASLSRLWVTFGNGWFSLGPALVLIAAGADDARVAAPAVLIAALAGQFVIDVIASALREAALRGPNLLEQIRELRLVVAIDAALAPIGLIVGLSAAAHPWAPVALVPLLGVLAVFARERRERLRSLAELSNAYRGTAYVLGDVVEADDAYTGEHCRGVVQLAMEVGDRLGLSPERLRNLEFGALLHDVGKIAIPKEIINKPGSLDPHEWQVIKTHTTEGQAMLDRVGGFMSDVGRIVRSHHERWDGGGYPDGLAGEAIPVEARIIAACDSWNAMTTDRSYRKSLPFAIARQELVACAGSQFDPTVVEAMLALVQPGDAEPAATEQLSVA</sequence>
<dbReference type="Gene3D" id="1.10.3210.10">
    <property type="entry name" value="Hypothetical protein af1432"/>
    <property type="match status" value="1"/>
</dbReference>
<dbReference type="RefSeq" id="WP_121251079.1">
    <property type="nucleotide sequence ID" value="NZ_RBIL01000001.1"/>
</dbReference>
<proteinExistence type="predicted"/>
<dbReference type="InterPro" id="IPR003607">
    <property type="entry name" value="HD/PDEase_dom"/>
</dbReference>
<keyword evidence="1" id="KW-0472">Membrane</keyword>
<dbReference type="PANTHER" id="PTHR45228">
    <property type="entry name" value="CYCLIC DI-GMP PHOSPHODIESTERASE TM_0186-RELATED"/>
    <property type="match status" value="1"/>
</dbReference>
<evidence type="ECO:0000259" key="2">
    <source>
        <dbReference type="PROSITE" id="PS51832"/>
    </source>
</evidence>
<feature type="transmembrane region" description="Helical" evidence="1">
    <location>
        <begin position="194"/>
        <end position="213"/>
    </location>
</feature>
<comment type="caution">
    <text evidence="3">The sequence shown here is derived from an EMBL/GenBank/DDBJ whole genome shotgun (WGS) entry which is preliminary data.</text>
</comment>
<dbReference type="InterPro" id="IPR052020">
    <property type="entry name" value="Cyclic_di-GMP/3'3'-cGAMP_PDE"/>
</dbReference>
<dbReference type="Pfam" id="PF13487">
    <property type="entry name" value="HD_5"/>
    <property type="match status" value="1"/>
</dbReference>
<dbReference type="GO" id="GO:0016740">
    <property type="term" value="F:transferase activity"/>
    <property type="evidence" value="ECO:0007669"/>
    <property type="project" value="UniProtKB-KW"/>
</dbReference>
<dbReference type="SMART" id="SM00471">
    <property type="entry name" value="HDc"/>
    <property type="match status" value="1"/>
</dbReference>
<organism evidence="3 4">
    <name type="scientific">Solirubrobacter pauli</name>
    <dbReference type="NCBI Taxonomy" id="166793"/>
    <lineage>
        <taxon>Bacteria</taxon>
        <taxon>Bacillati</taxon>
        <taxon>Actinomycetota</taxon>
        <taxon>Thermoleophilia</taxon>
        <taxon>Solirubrobacterales</taxon>
        <taxon>Solirubrobacteraceae</taxon>
        <taxon>Solirubrobacter</taxon>
    </lineage>
</organism>
<name>A0A660LGY5_9ACTN</name>
<dbReference type="NCBIfam" id="TIGR00277">
    <property type="entry name" value="HDIG"/>
    <property type="match status" value="1"/>
</dbReference>
<feature type="transmembrane region" description="Helical" evidence="1">
    <location>
        <begin position="219"/>
        <end position="236"/>
    </location>
</feature>
<dbReference type="Proteomes" id="UP000278962">
    <property type="component" value="Unassembled WGS sequence"/>
</dbReference>
<keyword evidence="1" id="KW-1133">Transmembrane helix</keyword>
<feature type="transmembrane region" description="Helical" evidence="1">
    <location>
        <begin position="88"/>
        <end position="112"/>
    </location>
</feature>
<dbReference type="PANTHER" id="PTHR45228:SF4">
    <property type="entry name" value="LIPOPROTEIN"/>
    <property type="match status" value="1"/>
</dbReference>
<keyword evidence="1" id="KW-0812">Transmembrane</keyword>
<dbReference type="OrthoDB" id="9802066at2"/>
<dbReference type="AlphaFoldDB" id="A0A660LGY5"/>
<feature type="transmembrane region" description="Helical" evidence="1">
    <location>
        <begin position="154"/>
        <end position="174"/>
    </location>
</feature>